<dbReference type="GO" id="GO:0005576">
    <property type="term" value="C:extracellular region"/>
    <property type="evidence" value="ECO:0007669"/>
    <property type="project" value="InterPro"/>
</dbReference>
<accession>A0A9W2Z2H3</accession>
<evidence type="ECO:0000259" key="3">
    <source>
        <dbReference type="PROSITE" id="PS50940"/>
    </source>
</evidence>
<dbReference type="AlphaFoldDB" id="A0A9W2Z2H3"/>
<feature type="signal peptide" evidence="2">
    <location>
        <begin position="1"/>
        <end position="21"/>
    </location>
</feature>
<dbReference type="OrthoDB" id="6190603at2759"/>
<reference evidence="5" key="1">
    <citation type="submission" date="2025-08" db="UniProtKB">
        <authorList>
            <consortium name="RefSeq"/>
        </authorList>
    </citation>
    <scope>IDENTIFICATION</scope>
</reference>
<evidence type="ECO:0000256" key="2">
    <source>
        <dbReference type="SAM" id="SignalP"/>
    </source>
</evidence>
<dbReference type="GeneID" id="106057709"/>
<evidence type="ECO:0000313" key="4">
    <source>
        <dbReference type="Proteomes" id="UP001165740"/>
    </source>
</evidence>
<dbReference type="InterPro" id="IPR036508">
    <property type="entry name" value="Chitin-bd_dom_sf"/>
</dbReference>
<feature type="domain" description="Chitin-binding type-2" evidence="3">
    <location>
        <begin position="105"/>
        <end position="153"/>
    </location>
</feature>
<proteinExistence type="predicted"/>
<gene>
    <name evidence="5" type="primary">LOC106057709</name>
</gene>
<feature type="compositionally biased region" description="Low complexity" evidence="1">
    <location>
        <begin position="182"/>
        <end position="194"/>
    </location>
</feature>
<dbReference type="Proteomes" id="UP001165740">
    <property type="component" value="Chromosome 1"/>
</dbReference>
<dbReference type="RefSeq" id="XP_055869132.1">
    <property type="nucleotide sequence ID" value="XM_056013157.1"/>
</dbReference>
<name>A0A9W2Z2H3_BIOGL</name>
<dbReference type="InterPro" id="IPR002557">
    <property type="entry name" value="Chitin-bd_dom"/>
</dbReference>
<dbReference type="PROSITE" id="PS50940">
    <property type="entry name" value="CHIT_BIND_II"/>
    <property type="match status" value="1"/>
</dbReference>
<dbReference type="GO" id="GO:0008061">
    <property type="term" value="F:chitin binding"/>
    <property type="evidence" value="ECO:0007669"/>
    <property type="project" value="InterPro"/>
</dbReference>
<evidence type="ECO:0000256" key="1">
    <source>
        <dbReference type="SAM" id="MobiDB-lite"/>
    </source>
</evidence>
<dbReference type="SUPFAM" id="SSF57625">
    <property type="entry name" value="Invertebrate chitin-binding proteins"/>
    <property type="match status" value="1"/>
</dbReference>
<dbReference type="Gene3D" id="2.170.140.10">
    <property type="entry name" value="Chitin binding domain"/>
    <property type="match status" value="1"/>
</dbReference>
<feature type="chain" id="PRO_5040758653" evidence="2">
    <location>
        <begin position="22"/>
        <end position="194"/>
    </location>
</feature>
<organism evidence="4 5">
    <name type="scientific">Biomphalaria glabrata</name>
    <name type="common">Bloodfluke planorb</name>
    <name type="synonym">Freshwater snail</name>
    <dbReference type="NCBI Taxonomy" id="6526"/>
    <lineage>
        <taxon>Eukaryota</taxon>
        <taxon>Metazoa</taxon>
        <taxon>Spiralia</taxon>
        <taxon>Lophotrochozoa</taxon>
        <taxon>Mollusca</taxon>
        <taxon>Gastropoda</taxon>
        <taxon>Heterobranchia</taxon>
        <taxon>Euthyneura</taxon>
        <taxon>Panpulmonata</taxon>
        <taxon>Hygrophila</taxon>
        <taxon>Lymnaeoidea</taxon>
        <taxon>Planorbidae</taxon>
        <taxon>Biomphalaria</taxon>
    </lineage>
</organism>
<protein>
    <submittedName>
        <fullName evidence="5">Uncharacterized protein LOC106057709</fullName>
    </submittedName>
</protein>
<keyword evidence="2" id="KW-0732">Signal</keyword>
<dbReference type="Pfam" id="PF01607">
    <property type="entry name" value="CBM_14"/>
    <property type="match status" value="1"/>
</dbReference>
<sequence length="194" mass="21975">MATSTLLALLMVIVVMGTCEGRGTRYLIGLDPLYNKLCYSSNETNRVVGLPENECEQESFCICFYKEAYAIMSCRIGNRFDPKDGFCKNEGEVPLHPNCQSKGPPTSCEGIDSFYLPHNETCTKYVWCVNSRPYTMDCPLKSFFISGESFNKCMYTYVPYILEIPDDQYQDCLKKEASRPPTTTTTTTTTTRKP</sequence>
<evidence type="ECO:0000313" key="5">
    <source>
        <dbReference type="RefSeq" id="XP_055869132.1"/>
    </source>
</evidence>
<feature type="region of interest" description="Disordered" evidence="1">
    <location>
        <begin position="175"/>
        <end position="194"/>
    </location>
</feature>
<keyword evidence="4" id="KW-1185">Reference proteome</keyword>